<dbReference type="InterPro" id="IPR000001">
    <property type="entry name" value="Kringle"/>
</dbReference>
<dbReference type="GO" id="GO:0006508">
    <property type="term" value="P:proteolysis"/>
    <property type="evidence" value="ECO:0007669"/>
    <property type="project" value="UniProtKB-KW"/>
</dbReference>
<keyword evidence="1 8" id="KW-0420">Kringle</keyword>
<dbReference type="SUPFAM" id="SSF57440">
    <property type="entry name" value="Kringle-like"/>
    <property type="match status" value="1"/>
</dbReference>
<dbReference type="InterPro" id="IPR001254">
    <property type="entry name" value="Trypsin_dom"/>
</dbReference>
<dbReference type="GO" id="GO:0043410">
    <property type="term" value="P:positive regulation of MAPK cascade"/>
    <property type="evidence" value="ECO:0007669"/>
    <property type="project" value="EnsemblMetazoa"/>
</dbReference>
<dbReference type="InterPro" id="IPR002172">
    <property type="entry name" value="LDrepeatLR_classA_rpt"/>
</dbReference>
<dbReference type="InterPro" id="IPR036055">
    <property type="entry name" value="LDL_receptor-like_sf"/>
</dbReference>
<dbReference type="SUPFAM" id="SSF57414">
    <property type="entry name" value="Hairpin loop containing domain-like"/>
    <property type="match status" value="1"/>
</dbReference>
<dbReference type="EMBL" id="GL380085">
    <property type="protein sequence ID" value="EGT45516.1"/>
    <property type="molecule type" value="Genomic_DNA"/>
</dbReference>
<dbReference type="HOGENOM" id="CLU_315286_0_0_1"/>
<evidence type="ECO:0000256" key="8">
    <source>
        <dbReference type="PROSITE-ProRule" id="PRU00121"/>
    </source>
</evidence>
<feature type="domain" description="Apple" evidence="16">
    <location>
        <begin position="354"/>
        <end position="434"/>
    </location>
</feature>
<dbReference type="SMART" id="SM00192">
    <property type="entry name" value="LDLa"/>
    <property type="match status" value="2"/>
</dbReference>
<dbReference type="InterPro" id="IPR001304">
    <property type="entry name" value="C-type_lectin-like"/>
</dbReference>
<evidence type="ECO:0000256" key="1">
    <source>
        <dbReference type="ARBA" id="ARBA00022572"/>
    </source>
</evidence>
<evidence type="ECO:0000256" key="12">
    <source>
        <dbReference type="SAM" id="MobiDB-lite"/>
    </source>
</evidence>
<feature type="domain" description="Kringle" evidence="13">
    <location>
        <begin position="230"/>
        <end position="303"/>
    </location>
</feature>
<dbReference type="InterPro" id="IPR003609">
    <property type="entry name" value="Pan_app"/>
</dbReference>
<dbReference type="PROSITE" id="PS50287">
    <property type="entry name" value="SRCR_2"/>
    <property type="match status" value="1"/>
</dbReference>
<evidence type="ECO:0000259" key="16">
    <source>
        <dbReference type="PROSITE" id="PS50948"/>
    </source>
</evidence>
<keyword evidence="2 11" id="KW-0645">Protease</keyword>
<evidence type="ECO:0000313" key="18">
    <source>
        <dbReference type="Proteomes" id="UP000008068"/>
    </source>
</evidence>
<keyword evidence="18" id="KW-1185">Reference proteome</keyword>
<dbReference type="Gene3D" id="3.10.100.10">
    <property type="entry name" value="Mannose-Binding Protein A, subunit A"/>
    <property type="match status" value="1"/>
</dbReference>
<proteinExistence type="predicted"/>
<dbReference type="Pfam" id="PF00089">
    <property type="entry name" value="Trypsin"/>
    <property type="match status" value="1"/>
</dbReference>
<evidence type="ECO:0000313" key="17">
    <source>
        <dbReference type="EMBL" id="EGT45516.1"/>
    </source>
</evidence>
<dbReference type="GO" id="GO:0031648">
    <property type="term" value="P:protein destabilization"/>
    <property type="evidence" value="ECO:0007669"/>
    <property type="project" value="EnsemblMetazoa"/>
</dbReference>
<dbReference type="PANTHER" id="PTHR24252:SF7">
    <property type="entry name" value="HYALIN"/>
    <property type="match status" value="1"/>
</dbReference>
<dbReference type="CDD" id="cd00112">
    <property type="entry name" value="LDLa"/>
    <property type="match status" value="2"/>
</dbReference>
<dbReference type="PROSITE" id="PS50070">
    <property type="entry name" value="KRINGLE_2"/>
    <property type="match status" value="1"/>
</dbReference>
<feature type="disulfide bond" evidence="9">
    <location>
        <begin position="339"/>
        <end position="354"/>
    </location>
</feature>
<dbReference type="Gene3D" id="2.40.10.10">
    <property type="entry name" value="Trypsin-like serine proteases"/>
    <property type="match status" value="1"/>
</dbReference>
<dbReference type="InterPro" id="IPR043504">
    <property type="entry name" value="Peptidase_S1_PA_chymotrypsin"/>
</dbReference>
<keyword evidence="3" id="KW-0677">Repeat</keyword>
<dbReference type="GO" id="GO:0002164">
    <property type="term" value="P:larval development"/>
    <property type="evidence" value="ECO:0007669"/>
    <property type="project" value="EnsemblMetazoa"/>
</dbReference>
<reference evidence="18" key="1">
    <citation type="submission" date="2011-07" db="EMBL/GenBank/DDBJ databases">
        <authorList>
            <consortium name="Caenorhabditis brenneri Sequencing and Analysis Consortium"/>
            <person name="Wilson R.K."/>
        </authorList>
    </citation>
    <scope>NUCLEOTIDE SEQUENCE [LARGE SCALE GENOMIC DNA]</scope>
    <source>
        <strain evidence="18">PB2801</strain>
    </source>
</reference>
<dbReference type="PROSITE" id="PS50068">
    <property type="entry name" value="LDLRA_2"/>
    <property type="match status" value="2"/>
</dbReference>
<dbReference type="eggNOG" id="KOG3627">
    <property type="taxonomic scope" value="Eukaryota"/>
</dbReference>
<keyword evidence="7" id="KW-0325">Glycoprotein</keyword>
<dbReference type="Pfam" id="PF00057">
    <property type="entry name" value="Ldl_recept_a"/>
    <property type="match status" value="1"/>
</dbReference>
<dbReference type="InterPro" id="IPR001190">
    <property type="entry name" value="SRCR"/>
</dbReference>
<evidence type="ECO:0000256" key="6">
    <source>
        <dbReference type="ARBA" id="ARBA00023157"/>
    </source>
</evidence>
<evidence type="ECO:0000259" key="15">
    <source>
        <dbReference type="PROSITE" id="PS50287"/>
    </source>
</evidence>
<feature type="disulfide bond" evidence="9">
    <location>
        <begin position="574"/>
        <end position="589"/>
    </location>
</feature>
<dbReference type="MEROPS" id="S01.B69"/>
<evidence type="ECO:0000256" key="3">
    <source>
        <dbReference type="ARBA" id="ARBA00022737"/>
    </source>
</evidence>
<dbReference type="SUPFAM" id="SSF57424">
    <property type="entry name" value="LDL receptor-like module"/>
    <property type="match status" value="2"/>
</dbReference>
<feature type="region of interest" description="Disordered" evidence="12">
    <location>
        <begin position="490"/>
        <end position="521"/>
    </location>
</feature>
<evidence type="ECO:0000259" key="13">
    <source>
        <dbReference type="PROSITE" id="PS50070"/>
    </source>
</evidence>
<dbReference type="SMART" id="SM00020">
    <property type="entry name" value="Tryp_SPc"/>
    <property type="match status" value="1"/>
</dbReference>
<keyword evidence="4 11" id="KW-0378">Hydrolase</keyword>
<dbReference type="InterPro" id="IPR023415">
    <property type="entry name" value="LDLR_class-A_CS"/>
</dbReference>
<dbReference type="PROSITE" id="PS50948">
    <property type="entry name" value="PAN"/>
    <property type="match status" value="1"/>
</dbReference>
<dbReference type="Proteomes" id="UP000008068">
    <property type="component" value="Unassembled WGS sequence"/>
</dbReference>
<dbReference type="SUPFAM" id="SSF56487">
    <property type="entry name" value="SRCR-like"/>
    <property type="match status" value="1"/>
</dbReference>
<dbReference type="GO" id="GO:0016020">
    <property type="term" value="C:membrane"/>
    <property type="evidence" value="ECO:0007669"/>
    <property type="project" value="InterPro"/>
</dbReference>
<evidence type="ECO:0000259" key="14">
    <source>
        <dbReference type="PROSITE" id="PS50240"/>
    </source>
</evidence>
<dbReference type="GO" id="GO:1905941">
    <property type="term" value="P:positive regulation of gonad development"/>
    <property type="evidence" value="ECO:0007669"/>
    <property type="project" value="EnsemblMetazoa"/>
</dbReference>
<dbReference type="FunCoup" id="G0P5N7">
    <property type="interactions" value="10"/>
</dbReference>
<dbReference type="InterPro" id="IPR036772">
    <property type="entry name" value="SRCR-like_dom_sf"/>
</dbReference>
<dbReference type="InterPro" id="IPR013806">
    <property type="entry name" value="Kringle-like"/>
</dbReference>
<dbReference type="InterPro" id="IPR016186">
    <property type="entry name" value="C-type_lectin-like/link_sf"/>
</dbReference>
<feature type="domain" description="Peptidase S1" evidence="14">
    <location>
        <begin position="709"/>
        <end position="943"/>
    </location>
</feature>
<dbReference type="Gene3D" id="4.10.400.10">
    <property type="entry name" value="Low-density Lipoprotein Receptor"/>
    <property type="match status" value="2"/>
</dbReference>
<dbReference type="GO" id="GO:1903746">
    <property type="term" value="P:positive regulation of nematode pharyngeal pumping"/>
    <property type="evidence" value="ECO:0007669"/>
    <property type="project" value="EnsemblMetazoa"/>
</dbReference>
<dbReference type="PROSITE" id="PS00134">
    <property type="entry name" value="TRYPSIN_HIS"/>
    <property type="match status" value="1"/>
</dbReference>
<dbReference type="STRING" id="135651.G0P5N7"/>
<feature type="domain" description="SRCR" evidence="15">
    <location>
        <begin position="594"/>
        <end position="712"/>
    </location>
</feature>
<dbReference type="PANTHER" id="PTHR24252">
    <property type="entry name" value="ACROSIN-RELATED"/>
    <property type="match status" value="1"/>
</dbReference>
<dbReference type="Gene3D" id="2.40.20.10">
    <property type="entry name" value="Plasminogen Kringle 4"/>
    <property type="match status" value="1"/>
</dbReference>
<evidence type="ECO:0000256" key="11">
    <source>
        <dbReference type="RuleBase" id="RU363034"/>
    </source>
</evidence>
<dbReference type="SMART" id="SM00034">
    <property type="entry name" value="CLECT"/>
    <property type="match status" value="1"/>
</dbReference>
<dbReference type="PROSITE" id="PS50240">
    <property type="entry name" value="TRYPSIN_DOM"/>
    <property type="match status" value="1"/>
</dbReference>
<evidence type="ECO:0000256" key="2">
    <source>
        <dbReference type="ARBA" id="ARBA00022670"/>
    </source>
</evidence>
<dbReference type="GO" id="GO:0031103">
    <property type="term" value="P:axon regeneration"/>
    <property type="evidence" value="ECO:0007669"/>
    <property type="project" value="EnsemblMetazoa"/>
</dbReference>
<dbReference type="AlphaFoldDB" id="G0P5N7"/>
<feature type="disulfide bond" evidence="9">
    <location>
        <begin position="562"/>
        <end position="580"/>
    </location>
</feature>
<dbReference type="InterPro" id="IPR009003">
    <property type="entry name" value="Peptidase_S1_PA"/>
</dbReference>
<dbReference type="PROSITE" id="PS00135">
    <property type="entry name" value="TRYPSIN_SER"/>
    <property type="match status" value="1"/>
</dbReference>
<dbReference type="CDD" id="cd01099">
    <property type="entry name" value="PAN_AP_HGF"/>
    <property type="match status" value="1"/>
</dbReference>
<dbReference type="InterPro" id="IPR016187">
    <property type="entry name" value="CTDL_fold"/>
</dbReference>
<dbReference type="OMA" id="FQCDYEV"/>
<dbReference type="SUPFAM" id="SSF50494">
    <property type="entry name" value="Trypsin-like serine proteases"/>
    <property type="match status" value="1"/>
</dbReference>
<evidence type="ECO:0000256" key="4">
    <source>
        <dbReference type="ARBA" id="ARBA00022801"/>
    </source>
</evidence>
<dbReference type="SUPFAM" id="SSF56436">
    <property type="entry name" value="C-type lectin-like"/>
    <property type="match status" value="1"/>
</dbReference>
<keyword evidence="5 11" id="KW-0720">Serine protease</keyword>
<evidence type="ECO:0000256" key="10">
    <source>
        <dbReference type="PROSITE-ProRule" id="PRU00196"/>
    </source>
</evidence>
<dbReference type="InParanoid" id="G0P5N7"/>
<sequence>MQVIIIPISTMRLLLFLFSFFLFNQAIELKIFDDLLEVRSQNGLFFPLCSKSFHQKYGEQACASLSSTFSSHSTVSLQQYTYSIGCTTSICFTFLSAFCKTGVKVFCSSSLCAPGTLQLGNKCLSISTVPVQGYSEAKAYCSPYSLISSLKSTEIESIRETILPSFTDTRVFLTSGLRQGSTWKWGNGDTVEQEVTGTGRCLALQSGALIAIDCDSEAFVFCESGRECIGKNKEYSGTSNKTADGRNCLMWNDPSVLFQRDQTEVEIVNHNYCRFIEQDEKKSPTPVCYTKPNELSECNIPNCPESLNDPITLESGDHCPVGSFSCDNGSKCISQKFQCDYEVDCNDGTDEQNCEDYLQYFELIGSYRLVENIIEVWTFIPHVQGCARKCRESLLMCEAFSYEPKTQTCLLTDTSQTFSSLARKITSLYYRRRFSSKDVLFEVTNKILYATKNSKKAHICDENFSREKLSSICRILGFGDPIYIRESHQSESSLEEKQPLPNPSFDSSLVSQKNPSGKNPSGVLGLRLPAWNLSCLREPNCTSTIISTCQSIKCSQCQESACGDGSCIRFNQLCNGISDCKSGDDESDCTAKSFRLSNGSDTSGYLEVLFRAKWVPLCADHLDDMKANFICNSMRLGERESLLSTNTSLSAGFDVFCDTDCSIRQSTSCTRHARIACISESGMSSISQCGLRYVEVNARDAARSRIARVVGGFETVPGAFPWTAALRNKATKAHHCGASILDRTHLITAAHCFEEDERVSSYEVVVGEWDNNQTDGNEQIFDLQRIHFYPLYKDIFSHDIAILEIPYPGITFNEYAQPICLPSNDFVYTPGRQCVVSGWGSMGLQYAKRLQAALIPIIDRFDCVNSSQIYTSMSRSAFCAGYLEGGIDSCQGDSGGPFACRREDGAFVLAGVISWGDGCAQKKQPGIYTMVAPYLSWINSIVNGGSL</sequence>
<dbReference type="GO" id="GO:0004252">
    <property type="term" value="F:serine-type endopeptidase activity"/>
    <property type="evidence" value="ECO:0007669"/>
    <property type="project" value="InterPro"/>
</dbReference>
<dbReference type="FunFam" id="2.40.10.10:FF:000217">
    <property type="entry name" value="HGF/MSP/plasminogen-like protein"/>
    <property type="match status" value="1"/>
</dbReference>
<dbReference type="CDD" id="cd00190">
    <property type="entry name" value="Tryp_SPc"/>
    <property type="match status" value="1"/>
</dbReference>
<evidence type="ECO:0000256" key="9">
    <source>
        <dbReference type="PROSITE-ProRule" id="PRU00124"/>
    </source>
</evidence>
<evidence type="ECO:0000256" key="5">
    <source>
        <dbReference type="ARBA" id="ARBA00022825"/>
    </source>
</evidence>
<accession>G0P5N7</accession>
<dbReference type="SMART" id="SM00130">
    <property type="entry name" value="KR"/>
    <property type="match status" value="1"/>
</dbReference>
<dbReference type="SMART" id="SM00473">
    <property type="entry name" value="PAN_AP"/>
    <property type="match status" value="1"/>
</dbReference>
<gene>
    <name evidence="17" type="ORF">CAEBREN_18596</name>
</gene>
<dbReference type="InterPro" id="IPR038178">
    <property type="entry name" value="Kringle_sf"/>
</dbReference>
<dbReference type="Gene3D" id="3.50.4.10">
    <property type="entry name" value="Hepatocyte Growth Factor"/>
    <property type="match status" value="1"/>
</dbReference>
<dbReference type="Gene3D" id="3.10.250.10">
    <property type="entry name" value="SRCR-like domain"/>
    <property type="match status" value="1"/>
</dbReference>
<comment type="caution">
    <text evidence="10">Lacks conserved residue(s) required for the propagation of feature annotation.</text>
</comment>
<name>G0P5N7_CAEBE</name>
<feature type="compositionally biased region" description="Polar residues" evidence="12">
    <location>
        <begin position="504"/>
        <end position="519"/>
    </location>
</feature>
<dbReference type="InterPro" id="IPR018114">
    <property type="entry name" value="TRYPSIN_HIS"/>
</dbReference>
<organism evidence="18">
    <name type="scientific">Caenorhabditis brenneri</name>
    <name type="common">Nematode worm</name>
    <dbReference type="NCBI Taxonomy" id="135651"/>
    <lineage>
        <taxon>Eukaryota</taxon>
        <taxon>Metazoa</taxon>
        <taxon>Ecdysozoa</taxon>
        <taxon>Nematoda</taxon>
        <taxon>Chromadorea</taxon>
        <taxon>Rhabditida</taxon>
        <taxon>Rhabditina</taxon>
        <taxon>Rhabditomorpha</taxon>
        <taxon>Rhabditoidea</taxon>
        <taxon>Rhabditidae</taxon>
        <taxon>Peloderinae</taxon>
        <taxon>Caenorhabditis</taxon>
    </lineage>
</organism>
<keyword evidence="6 9" id="KW-1015">Disulfide bond</keyword>
<protein>
    <submittedName>
        <fullName evidence="17">Uncharacterized protein</fullName>
    </submittedName>
</protein>
<dbReference type="InterPro" id="IPR033116">
    <property type="entry name" value="TRYPSIN_SER"/>
</dbReference>
<evidence type="ECO:0000256" key="7">
    <source>
        <dbReference type="ARBA" id="ARBA00023180"/>
    </source>
</evidence>
<dbReference type="PROSITE" id="PS01209">
    <property type="entry name" value="LDLRA_1"/>
    <property type="match status" value="2"/>
</dbReference>
<dbReference type="OrthoDB" id="10012881at2759"/>
<dbReference type="PRINTS" id="PR00261">
    <property type="entry name" value="LDLRECEPTOR"/>
</dbReference>
<dbReference type="SMART" id="SM00202">
    <property type="entry name" value="SR"/>
    <property type="match status" value="1"/>
</dbReference>